<evidence type="ECO:0000313" key="8">
    <source>
        <dbReference type="EMBL" id="MFB9688777.1"/>
    </source>
</evidence>
<evidence type="ECO:0000313" key="9">
    <source>
        <dbReference type="Proteomes" id="UP001589535"/>
    </source>
</evidence>
<evidence type="ECO:0000256" key="1">
    <source>
        <dbReference type="ARBA" id="ARBA00004651"/>
    </source>
</evidence>
<dbReference type="Proteomes" id="UP001589535">
    <property type="component" value="Unassembled WGS sequence"/>
</dbReference>
<gene>
    <name evidence="8" type="ORF">ACFFTO_31765</name>
</gene>
<feature type="transmembrane region" description="Helical" evidence="7">
    <location>
        <begin position="61"/>
        <end position="84"/>
    </location>
</feature>
<keyword evidence="3 7" id="KW-0812">Transmembrane</keyword>
<keyword evidence="2" id="KW-1003">Cell membrane</keyword>
<evidence type="ECO:0000256" key="5">
    <source>
        <dbReference type="ARBA" id="ARBA00023136"/>
    </source>
</evidence>
<evidence type="ECO:0000256" key="7">
    <source>
        <dbReference type="SAM" id="Phobius"/>
    </source>
</evidence>
<feature type="region of interest" description="Disordered" evidence="6">
    <location>
        <begin position="205"/>
        <end position="241"/>
    </location>
</feature>
<protein>
    <submittedName>
        <fullName evidence="8">Cytochrome c oxidase assembly protein</fullName>
    </submittedName>
</protein>
<accession>A0ABV5UBM1</accession>
<evidence type="ECO:0000256" key="2">
    <source>
        <dbReference type="ARBA" id="ARBA00022475"/>
    </source>
</evidence>
<keyword evidence="5 7" id="KW-0472">Membrane</keyword>
<feature type="transmembrane region" description="Helical" evidence="7">
    <location>
        <begin position="132"/>
        <end position="150"/>
    </location>
</feature>
<name>A0ABV5UBM1_9PSEU</name>
<reference evidence="8 9" key="1">
    <citation type="submission" date="2024-09" db="EMBL/GenBank/DDBJ databases">
        <authorList>
            <person name="Sun Q."/>
            <person name="Mori K."/>
        </authorList>
    </citation>
    <scope>NUCLEOTIDE SEQUENCE [LARGE SCALE GENOMIC DNA]</scope>
    <source>
        <strain evidence="8 9">JCM 13852</strain>
    </source>
</reference>
<feature type="transmembrane region" description="Helical" evidence="7">
    <location>
        <begin position="96"/>
        <end position="120"/>
    </location>
</feature>
<proteinExistence type="predicted"/>
<feature type="transmembrane region" description="Helical" evidence="7">
    <location>
        <begin position="36"/>
        <end position="55"/>
    </location>
</feature>
<evidence type="ECO:0000256" key="4">
    <source>
        <dbReference type="ARBA" id="ARBA00022989"/>
    </source>
</evidence>
<sequence length="249" mass="26649">MSVFHHVPALLAFAAYETGAWRLRRRGDRWPPIRDAVFGAGVAVALAPGGSTFTTHALQHVLAGMLAPVLIVLARPVTLLLRAVPPAARRLLKHALRAAGVLVFPPVAAVLEAGSLWLLYRTGLFARIGDAPWLHLHVFLTGLLFTTAICRLDPLRHRAGLGVRAGALIGAAAAHAVLAKTLYVSPPPGVVLAVADRRPADVLRRGRRRARARADRRAAVVRRPRPGGSSEQPPNGGAQHRRQLISLCA</sequence>
<feature type="transmembrane region" description="Helical" evidence="7">
    <location>
        <begin position="6"/>
        <end position="24"/>
    </location>
</feature>
<evidence type="ECO:0000256" key="6">
    <source>
        <dbReference type="SAM" id="MobiDB-lite"/>
    </source>
</evidence>
<dbReference type="EMBL" id="JBHMBK010000029">
    <property type="protein sequence ID" value="MFB9688777.1"/>
    <property type="molecule type" value="Genomic_DNA"/>
</dbReference>
<comment type="caution">
    <text evidence="8">The sequence shown here is derived from an EMBL/GenBank/DDBJ whole genome shotgun (WGS) entry which is preliminary data.</text>
</comment>
<dbReference type="Pfam" id="PF09678">
    <property type="entry name" value="Caa3_CtaG"/>
    <property type="match status" value="1"/>
</dbReference>
<keyword evidence="4 7" id="KW-1133">Transmembrane helix</keyword>
<evidence type="ECO:0000256" key="3">
    <source>
        <dbReference type="ARBA" id="ARBA00022692"/>
    </source>
</evidence>
<dbReference type="InterPro" id="IPR019108">
    <property type="entry name" value="Caa3_assmbl_CtaG-rel"/>
</dbReference>
<organism evidence="8 9">
    <name type="scientific">Amycolatopsis plumensis</name>
    <dbReference type="NCBI Taxonomy" id="236508"/>
    <lineage>
        <taxon>Bacteria</taxon>
        <taxon>Bacillati</taxon>
        <taxon>Actinomycetota</taxon>
        <taxon>Actinomycetes</taxon>
        <taxon>Pseudonocardiales</taxon>
        <taxon>Pseudonocardiaceae</taxon>
        <taxon>Amycolatopsis</taxon>
    </lineage>
</organism>
<comment type="subcellular location">
    <subcellularLocation>
        <location evidence="1">Cell membrane</location>
        <topology evidence="1">Multi-pass membrane protein</topology>
    </subcellularLocation>
</comment>
<keyword evidence="9" id="KW-1185">Reference proteome</keyword>
<dbReference type="RefSeq" id="WP_378201398.1">
    <property type="nucleotide sequence ID" value="NZ_JBHMBK010000029.1"/>
</dbReference>